<dbReference type="EMBL" id="VXBD01005026">
    <property type="protein sequence ID" value="NXN10610.1"/>
    <property type="molecule type" value="Genomic_DNA"/>
</dbReference>
<evidence type="ECO:0000256" key="4">
    <source>
        <dbReference type="ARBA" id="ARBA00023319"/>
    </source>
</evidence>
<dbReference type="OrthoDB" id="6370831at2759"/>
<keyword evidence="2" id="KW-1015">Disulfide bond</keyword>
<dbReference type="AlphaFoldDB" id="A0A7L1GA81"/>
<dbReference type="InterPro" id="IPR036179">
    <property type="entry name" value="Ig-like_dom_sf"/>
</dbReference>
<dbReference type="FunFam" id="2.60.40.10:FF:000295">
    <property type="entry name" value="Tyrosine-protein phosphatase non-receptor type substrate 1"/>
    <property type="match status" value="1"/>
</dbReference>
<sequence>GAQKKWSLRLQQSQEQLWVTVGQMLTLTCTISGEGPPGPVKWLKDWGTENKTIYAQTSSSPRVTRVVNGSNVDFSIQIRDVHPEDAGTYYCVKFMRTVGHGGGLQVFQHGKGTVVSVHDTALAPGMVAAAVVLFLLLLLGLLVALCMYRRKCRGQADSQSLSRACCAETPSTTSINPLSAPQQQSSKEDTTIHYADLQPLPTAPWRGRSPGTACSEYASVRIAAK</sequence>
<dbReference type="InterPro" id="IPR051755">
    <property type="entry name" value="Ig-like_CS_Receptor"/>
</dbReference>
<comment type="caution">
    <text evidence="8">The sequence shown here is derived from an EMBL/GenBank/DDBJ whole genome shotgun (WGS) entry which is preliminary data.</text>
</comment>
<evidence type="ECO:0000259" key="7">
    <source>
        <dbReference type="PROSITE" id="PS50835"/>
    </source>
</evidence>
<keyword evidence="6" id="KW-0812">Transmembrane</keyword>
<organism evidence="8 9">
    <name type="scientific">Indicator maculatus</name>
    <name type="common">spotted honeyguide</name>
    <dbReference type="NCBI Taxonomy" id="545262"/>
    <lineage>
        <taxon>Eukaryota</taxon>
        <taxon>Metazoa</taxon>
        <taxon>Chordata</taxon>
        <taxon>Craniata</taxon>
        <taxon>Vertebrata</taxon>
        <taxon>Euteleostomi</taxon>
        <taxon>Archelosauria</taxon>
        <taxon>Archosauria</taxon>
        <taxon>Dinosauria</taxon>
        <taxon>Saurischia</taxon>
        <taxon>Theropoda</taxon>
        <taxon>Coelurosauria</taxon>
        <taxon>Aves</taxon>
        <taxon>Neognathae</taxon>
        <taxon>Neoaves</taxon>
        <taxon>Telluraves</taxon>
        <taxon>Coraciimorphae</taxon>
        <taxon>Piciformes</taxon>
        <taxon>Indicatoridae</taxon>
        <taxon>Indicator</taxon>
    </lineage>
</organism>
<evidence type="ECO:0000256" key="1">
    <source>
        <dbReference type="ARBA" id="ARBA00022729"/>
    </source>
</evidence>
<name>A0A7L1GA81_9PICI</name>
<dbReference type="Pfam" id="PF07686">
    <property type="entry name" value="V-set"/>
    <property type="match status" value="1"/>
</dbReference>
<keyword evidence="6" id="KW-1133">Transmembrane helix</keyword>
<reference evidence="8 9" key="1">
    <citation type="submission" date="2019-09" db="EMBL/GenBank/DDBJ databases">
        <title>Bird 10,000 Genomes (B10K) Project - Family phase.</title>
        <authorList>
            <person name="Zhang G."/>
        </authorList>
    </citation>
    <scope>NUCLEOTIDE SEQUENCE [LARGE SCALE GENOMIC DNA]</scope>
    <source>
        <strain evidence="8">B10K-DU-001-78</strain>
        <tissue evidence="8">Muscle</tissue>
    </source>
</reference>
<evidence type="ECO:0000256" key="6">
    <source>
        <dbReference type="SAM" id="Phobius"/>
    </source>
</evidence>
<gene>
    <name evidence="8" type="primary">Sirpb2</name>
    <name evidence="8" type="ORF">INDMAC_R04236</name>
</gene>
<evidence type="ECO:0000256" key="3">
    <source>
        <dbReference type="ARBA" id="ARBA00023180"/>
    </source>
</evidence>
<evidence type="ECO:0000256" key="5">
    <source>
        <dbReference type="SAM" id="MobiDB-lite"/>
    </source>
</evidence>
<keyword evidence="1" id="KW-0732">Signal</keyword>
<keyword evidence="9" id="KW-1185">Reference proteome</keyword>
<dbReference type="InterPro" id="IPR013783">
    <property type="entry name" value="Ig-like_fold"/>
</dbReference>
<protein>
    <submittedName>
        <fullName evidence="8">SIRB2 protein</fullName>
    </submittedName>
</protein>
<dbReference type="SMART" id="SM00409">
    <property type="entry name" value="IG"/>
    <property type="match status" value="1"/>
</dbReference>
<evidence type="ECO:0000313" key="8">
    <source>
        <dbReference type="EMBL" id="NXN10610.1"/>
    </source>
</evidence>
<accession>A0A7L1GA81</accession>
<evidence type="ECO:0000313" key="9">
    <source>
        <dbReference type="Proteomes" id="UP000557230"/>
    </source>
</evidence>
<feature type="compositionally biased region" description="Polar residues" evidence="5">
    <location>
        <begin position="170"/>
        <end position="185"/>
    </location>
</feature>
<dbReference type="PANTHER" id="PTHR19971">
    <property type="entry name" value="SIGNAL-REGULATORY PROTEIN BETA"/>
    <property type="match status" value="1"/>
</dbReference>
<keyword evidence="4" id="KW-0393">Immunoglobulin domain</keyword>
<feature type="non-terminal residue" evidence="8">
    <location>
        <position position="225"/>
    </location>
</feature>
<feature type="region of interest" description="Disordered" evidence="5">
    <location>
        <begin position="170"/>
        <end position="189"/>
    </location>
</feature>
<proteinExistence type="predicted"/>
<dbReference type="Proteomes" id="UP000557230">
    <property type="component" value="Unassembled WGS sequence"/>
</dbReference>
<dbReference type="PROSITE" id="PS50835">
    <property type="entry name" value="IG_LIKE"/>
    <property type="match status" value="1"/>
</dbReference>
<dbReference type="SMART" id="SM00406">
    <property type="entry name" value="IGv"/>
    <property type="match status" value="1"/>
</dbReference>
<keyword evidence="6" id="KW-0472">Membrane</keyword>
<dbReference type="InterPro" id="IPR003599">
    <property type="entry name" value="Ig_sub"/>
</dbReference>
<feature type="non-terminal residue" evidence="8">
    <location>
        <position position="1"/>
    </location>
</feature>
<evidence type="ECO:0000256" key="2">
    <source>
        <dbReference type="ARBA" id="ARBA00023157"/>
    </source>
</evidence>
<feature type="transmembrane region" description="Helical" evidence="6">
    <location>
        <begin position="126"/>
        <end position="148"/>
    </location>
</feature>
<feature type="domain" description="Ig-like" evidence="7">
    <location>
        <begin position="22"/>
        <end position="91"/>
    </location>
</feature>
<keyword evidence="3" id="KW-0325">Glycoprotein</keyword>
<dbReference type="SUPFAM" id="SSF48726">
    <property type="entry name" value="Immunoglobulin"/>
    <property type="match status" value="1"/>
</dbReference>
<dbReference type="InterPro" id="IPR013106">
    <property type="entry name" value="Ig_V-set"/>
</dbReference>
<dbReference type="Gene3D" id="2.60.40.10">
    <property type="entry name" value="Immunoglobulins"/>
    <property type="match status" value="1"/>
</dbReference>
<dbReference type="InterPro" id="IPR007110">
    <property type="entry name" value="Ig-like_dom"/>
</dbReference>